<feature type="compositionally biased region" description="Acidic residues" evidence="3">
    <location>
        <begin position="42"/>
        <end position="64"/>
    </location>
</feature>
<dbReference type="PANTHER" id="PTHR14098:SF14">
    <property type="entry name" value="SH2 DOMAIN-CONTAINING PROTEIN"/>
    <property type="match status" value="1"/>
</dbReference>
<feature type="compositionally biased region" description="Pro residues" evidence="3">
    <location>
        <begin position="12"/>
        <end position="29"/>
    </location>
</feature>
<accession>A0AAE0T155</accession>
<reference evidence="5" key="1">
    <citation type="journal article" date="2021" name="Genome Biol. Evol.">
        <title>A High-Quality Reference Genome for a Parasitic Bivalve with Doubly Uniparental Inheritance (Bivalvia: Unionida).</title>
        <authorList>
            <person name="Smith C.H."/>
        </authorList>
    </citation>
    <scope>NUCLEOTIDE SEQUENCE</scope>
    <source>
        <strain evidence="5">CHS0354</strain>
    </source>
</reference>
<dbReference type="AlphaFoldDB" id="A0AAE0T155"/>
<reference evidence="5" key="2">
    <citation type="journal article" date="2021" name="Genome Biol. Evol.">
        <title>Developing a high-quality reference genome for a parasitic bivalve with doubly uniparental inheritance (Bivalvia: Unionida).</title>
        <authorList>
            <person name="Smith C.H."/>
        </authorList>
    </citation>
    <scope>NUCLEOTIDE SEQUENCE</scope>
    <source>
        <strain evidence="5">CHS0354</strain>
        <tissue evidence="5">Mantle</tissue>
    </source>
</reference>
<organism evidence="5 6">
    <name type="scientific">Potamilus streckersoni</name>
    <dbReference type="NCBI Taxonomy" id="2493646"/>
    <lineage>
        <taxon>Eukaryota</taxon>
        <taxon>Metazoa</taxon>
        <taxon>Spiralia</taxon>
        <taxon>Lophotrochozoa</taxon>
        <taxon>Mollusca</taxon>
        <taxon>Bivalvia</taxon>
        <taxon>Autobranchia</taxon>
        <taxon>Heteroconchia</taxon>
        <taxon>Palaeoheterodonta</taxon>
        <taxon>Unionida</taxon>
        <taxon>Unionoidea</taxon>
        <taxon>Unionidae</taxon>
        <taxon>Ambleminae</taxon>
        <taxon>Lampsilini</taxon>
        <taxon>Potamilus</taxon>
    </lineage>
</organism>
<dbReference type="PANTHER" id="PTHR14098">
    <property type="entry name" value="SH2 DOMAIN CONTAINING PROTEIN"/>
    <property type="match status" value="1"/>
</dbReference>
<dbReference type="GO" id="GO:0035556">
    <property type="term" value="P:intracellular signal transduction"/>
    <property type="evidence" value="ECO:0007669"/>
    <property type="project" value="TreeGrafter"/>
</dbReference>
<dbReference type="Pfam" id="PF00017">
    <property type="entry name" value="SH2"/>
    <property type="match status" value="1"/>
</dbReference>
<keyword evidence="6" id="KW-1185">Reference proteome</keyword>
<feature type="region of interest" description="Disordered" evidence="3">
    <location>
        <begin position="1"/>
        <end position="376"/>
    </location>
</feature>
<feature type="compositionally biased region" description="Low complexity" evidence="3">
    <location>
        <begin position="345"/>
        <end position="363"/>
    </location>
</feature>
<dbReference type="EMBL" id="JAEAOA010002205">
    <property type="protein sequence ID" value="KAK3601360.1"/>
    <property type="molecule type" value="Genomic_DNA"/>
</dbReference>
<feature type="compositionally biased region" description="Basic and acidic residues" evidence="3">
    <location>
        <begin position="287"/>
        <end position="297"/>
    </location>
</feature>
<comment type="caution">
    <text evidence="5">The sequence shown here is derived from an EMBL/GenBank/DDBJ whole genome shotgun (WGS) entry which is preliminary data.</text>
</comment>
<sequence>MFRRRFVSQKTPAPPPVQALPPNRPPVALPPQGNKHPRQSDIDDDDGGWGSEEFDSASESEEPIEIGGQVMKNEGQQPKSSAPGPRRVAPPPPTEDEFYEDPDAPKANNFHGGPLPPIPAVPKTVSDLPPVLKSPKVPHRSRPKTPDVAETEETYEDPDAKPVQRPPQNKPQAFEGTKVPTPIPTKISAPPPVSQTRTPQLPARRPPPTPQEPEVYEDPDVQTSIAPKNSAPPPVSQTKTPQLPARRPPPTPQEPEIDDEYMEMDEKTQPGQPAHDIEESDADYLDPDPKIKVEAKTKKPAGVQVLPKLEPPKLPETKLAPRKQLPPPPTDSDPTKTVPAPPVPKVAHVHSQPATSSQSSGSANEEEEELKTKPWYHGASTRQEVEPKLMQLKTNGMYCVRQSSGKPNQPYTLVVFCEDRIFNLPIRLRNDRKYALGGEKTDEVAFGSIVELVRFFRRNYLILNGMKGQQTQLKKPLPK</sequence>
<dbReference type="InterPro" id="IPR051751">
    <property type="entry name" value="Immunoreceptor_sig_adapters"/>
</dbReference>
<dbReference type="SMART" id="SM00252">
    <property type="entry name" value="SH2"/>
    <property type="match status" value="1"/>
</dbReference>
<feature type="domain" description="SH2" evidence="4">
    <location>
        <begin position="375"/>
        <end position="477"/>
    </location>
</feature>
<dbReference type="PROSITE" id="PS50001">
    <property type="entry name" value="SH2"/>
    <property type="match status" value="1"/>
</dbReference>
<proteinExistence type="predicted"/>
<evidence type="ECO:0000313" key="5">
    <source>
        <dbReference type="EMBL" id="KAK3601360.1"/>
    </source>
</evidence>
<name>A0AAE0T155_9BIVA</name>
<reference evidence="5" key="3">
    <citation type="submission" date="2023-05" db="EMBL/GenBank/DDBJ databases">
        <authorList>
            <person name="Smith C.H."/>
        </authorList>
    </citation>
    <scope>NUCLEOTIDE SEQUENCE</scope>
    <source>
        <strain evidence="5">CHS0354</strain>
        <tissue evidence="5">Mantle</tissue>
    </source>
</reference>
<evidence type="ECO:0000256" key="1">
    <source>
        <dbReference type="ARBA" id="ARBA00022999"/>
    </source>
</evidence>
<dbReference type="InterPro" id="IPR000980">
    <property type="entry name" value="SH2"/>
</dbReference>
<dbReference type="Gene3D" id="3.30.505.10">
    <property type="entry name" value="SH2 domain"/>
    <property type="match status" value="1"/>
</dbReference>
<evidence type="ECO:0000313" key="6">
    <source>
        <dbReference type="Proteomes" id="UP001195483"/>
    </source>
</evidence>
<protein>
    <recommendedName>
        <fullName evidence="4">SH2 domain-containing protein</fullName>
    </recommendedName>
</protein>
<dbReference type="Proteomes" id="UP001195483">
    <property type="component" value="Unassembled WGS sequence"/>
</dbReference>
<evidence type="ECO:0000259" key="4">
    <source>
        <dbReference type="PROSITE" id="PS50001"/>
    </source>
</evidence>
<keyword evidence="1 2" id="KW-0727">SH2 domain</keyword>
<evidence type="ECO:0000256" key="2">
    <source>
        <dbReference type="PROSITE-ProRule" id="PRU00191"/>
    </source>
</evidence>
<dbReference type="GO" id="GO:0007169">
    <property type="term" value="P:cell surface receptor protein tyrosine kinase signaling pathway"/>
    <property type="evidence" value="ECO:0007669"/>
    <property type="project" value="TreeGrafter"/>
</dbReference>
<gene>
    <name evidence="5" type="ORF">CHS0354_037676</name>
</gene>
<dbReference type="GO" id="GO:0005737">
    <property type="term" value="C:cytoplasm"/>
    <property type="evidence" value="ECO:0007669"/>
    <property type="project" value="UniProtKB-ARBA"/>
</dbReference>
<evidence type="ECO:0000256" key="3">
    <source>
        <dbReference type="SAM" id="MobiDB-lite"/>
    </source>
</evidence>
<dbReference type="SUPFAM" id="SSF55550">
    <property type="entry name" value="SH2 domain"/>
    <property type="match status" value="1"/>
</dbReference>
<dbReference type="InterPro" id="IPR036860">
    <property type="entry name" value="SH2_dom_sf"/>
</dbReference>